<keyword evidence="1" id="KW-0812">Transmembrane</keyword>
<dbReference type="AlphaFoldDB" id="A0A9D1MLV4"/>
<gene>
    <name evidence="2" type="ORF">IAB07_02750</name>
</gene>
<reference evidence="2" key="1">
    <citation type="submission" date="2020-10" db="EMBL/GenBank/DDBJ databases">
        <authorList>
            <person name="Gilroy R."/>
        </authorList>
    </citation>
    <scope>NUCLEOTIDE SEQUENCE</scope>
    <source>
        <strain evidence="2">9366</strain>
    </source>
</reference>
<feature type="transmembrane region" description="Helical" evidence="1">
    <location>
        <begin position="144"/>
        <end position="163"/>
    </location>
</feature>
<protein>
    <submittedName>
        <fullName evidence="2">Uncharacterized protein</fullName>
    </submittedName>
</protein>
<comment type="caution">
    <text evidence="2">The sequence shown here is derived from an EMBL/GenBank/DDBJ whole genome shotgun (WGS) entry which is preliminary data.</text>
</comment>
<feature type="transmembrane region" description="Helical" evidence="1">
    <location>
        <begin position="80"/>
        <end position="97"/>
    </location>
</feature>
<evidence type="ECO:0000313" key="2">
    <source>
        <dbReference type="EMBL" id="HIU62672.1"/>
    </source>
</evidence>
<dbReference type="EMBL" id="DVNJ01000015">
    <property type="protein sequence ID" value="HIU62672.1"/>
    <property type="molecule type" value="Genomic_DNA"/>
</dbReference>
<feature type="transmembrane region" description="Helical" evidence="1">
    <location>
        <begin position="21"/>
        <end position="43"/>
    </location>
</feature>
<proteinExistence type="predicted"/>
<feature type="transmembrane region" description="Helical" evidence="1">
    <location>
        <begin position="103"/>
        <end position="124"/>
    </location>
</feature>
<reference evidence="2" key="2">
    <citation type="journal article" date="2021" name="PeerJ">
        <title>Extensive microbial diversity within the chicken gut microbiome revealed by metagenomics and culture.</title>
        <authorList>
            <person name="Gilroy R."/>
            <person name="Ravi A."/>
            <person name="Getino M."/>
            <person name="Pursley I."/>
            <person name="Horton D.L."/>
            <person name="Alikhan N.F."/>
            <person name="Baker D."/>
            <person name="Gharbi K."/>
            <person name="Hall N."/>
            <person name="Watson M."/>
            <person name="Adriaenssens E.M."/>
            <person name="Foster-Nyarko E."/>
            <person name="Jarju S."/>
            <person name="Secka A."/>
            <person name="Antonio M."/>
            <person name="Oren A."/>
            <person name="Chaudhuri R.R."/>
            <person name="La Ragione R."/>
            <person name="Hildebrand F."/>
            <person name="Pallen M.J."/>
        </authorList>
    </citation>
    <scope>NUCLEOTIDE SEQUENCE</scope>
    <source>
        <strain evidence="2">9366</strain>
    </source>
</reference>
<name>A0A9D1MLV4_9FIRM</name>
<sequence>MEKREWIKPDELSGRAWAKRMGVIFCEAVISALAAVLAIVNGLQGDPENRVFTCVCTAVFMWTPHLLERLFRHRFSFSQHLAYIVMLTGSAIVGSAFNVFNKVSWYDCLMHGLSGYAIMIFILIPFGKRLQKIEEEGDRKSGAATALIMFLCSLGTACVWEIMEFCADLFAGQASQGHVPPEALEAIRAQGLTGLASAIEGMKYVSVLDTDLDMLCHAGGSLVFCLHYLLHLLTRKNLLMGTLVKDISAVEMNTRARERAEEGYCLQADEGKREEERK</sequence>
<evidence type="ECO:0000256" key="1">
    <source>
        <dbReference type="SAM" id="Phobius"/>
    </source>
</evidence>
<dbReference type="Proteomes" id="UP000824145">
    <property type="component" value="Unassembled WGS sequence"/>
</dbReference>
<keyword evidence="1" id="KW-1133">Transmembrane helix</keyword>
<evidence type="ECO:0000313" key="3">
    <source>
        <dbReference type="Proteomes" id="UP000824145"/>
    </source>
</evidence>
<keyword evidence="1" id="KW-0472">Membrane</keyword>
<dbReference type="Pfam" id="PF09997">
    <property type="entry name" value="DUF2238"/>
    <property type="match status" value="1"/>
</dbReference>
<dbReference type="InterPro" id="IPR014509">
    <property type="entry name" value="YjdF-like"/>
</dbReference>
<accession>A0A9D1MLV4</accession>
<organism evidence="2 3">
    <name type="scientific">Candidatus Caccalectryoclostridium excrementigallinarum</name>
    <dbReference type="NCBI Taxonomy" id="2840710"/>
    <lineage>
        <taxon>Bacteria</taxon>
        <taxon>Bacillati</taxon>
        <taxon>Bacillota</taxon>
        <taxon>Clostridia</taxon>
        <taxon>Christensenellales</taxon>
        <taxon>Christensenellaceae</taxon>
        <taxon>Christensenellaceae incertae sedis</taxon>
        <taxon>Candidatus Caccalectryoclostridium</taxon>
    </lineage>
</organism>